<dbReference type="InterPro" id="IPR050194">
    <property type="entry name" value="Glycosyltransferase_grp1"/>
</dbReference>
<gene>
    <name evidence="4" type="ORF">GS424_011550</name>
</gene>
<keyword evidence="2 4" id="KW-0808">Transferase</keyword>
<dbReference type="Proteomes" id="UP000478463">
    <property type="component" value="Chromosome"/>
</dbReference>
<dbReference type="EMBL" id="CP063310">
    <property type="protein sequence ID" value="QOS67166.1"/>
    <property type="molecule type" value="Genomic_DNA"/>
</dbReference>
<dbReference type="PANTHER" id="PTHR45947:SF3">
    <property type="entry name" value="SULFOQUINOVOSYL TRANSFERASE SQD2"/>
    <property type="match status" value="1"/>
</dbReference>
<dbReference type="Pfam" id="PF13439">
    <property type="entry name" value="Glyco_transf_4"/>
    <property type="match status" value="1"/>
</dbReference>
<dbReference type="Gene3D" id="3.40.50.2000">
    <property type="entry name" value="Glycogen Phosphorylase B"/>
    <property type="match status" value="2"/>
</dbReference>
<dbReference type="PANTHER" id="PTHR45947">
    <property type="entry name" value="SULFOQUINOVOSYL TRANSFERASE SQD2"/>
    <property type="match status" value="1"/>
</dbReference>
<dbReference type="KEGG" id="egd:GS424_011550"/>
<evidence type="ECO:0000256" key="1">
    <source>
        <dbReference type="ARBA" id="ARBA00022676"/>
    </source>
</evidence>
<dbReference type="SUPFAM" id="SSF53756">
    <property type="entry name" value="UDP-Glycosyltransferase/glycogen phosphorylase"/>
    <property type="match status" value="1"/>
</dbReference>
<feature type="domain" description="Glycosyltransferase subfamily 4-like N-terminal" evidence="3">
    <location>
        <begin position="14"/>
        <end position="176"/>
    </location>
</feature>
<accession>A0A6L7IVH2</accession>
<dbReference type="GO" id="GO:0016757">
    <property type="term" value="F:glycosyltransferase activity"/>
    <property type="evidence" value="ECO:0007669"/>
    <property type="project" value="UniProtKB-KW"/>
</dbReference>
<dbReference type="GO" id="GO:1901137">
    <property type="term" value="P:carbohydrate derivative biosynthetic process"/>
    <property type="evidence" value="ECO:0007669"/>
    <property type="project" value="UniProtKB-ARBA"/>
</dbReference>
<organism evidence="4 5">
    <name type="scientific">Eggerthella guodeyinii</name>
    <dbReference type="NCBI Taxonomy" id="2690837"/>
    <lineage>
        <taxon>Bacteria</taxon>
        <taxon>Bacillati</taxon>
        <taxon>Actinomycetota</taxon>
        <taxon>Coriobacteriia</taxon>
        <taxon>Eggerthellales</taxon>
        <taxon>Eggerthellaceae</taxon>
        <taxon>Eggerthella</taxon>
    </lineage>
</organism>
<evidence type="ECO:0000256" key="2">
    <source>
        <dbReference type="ARBA" id="ARBA00022679"/>
    </source>
</evidence>
<keyword evidence="1" id="KW-0328">Glycosyltransferase</keyword>
<evidence type="ECO:0000313" key="5">
    <source>
        <dbReference type="Proteomes" id="UP000478463"/>
    </source>
</evidence>
<proteinExistence type="predicted"/>
<protein>
    <submittedName>
        <fullName evidence="4">Glycosyltransferase</fullName>
    </submittedName>
</protein>
<dbReference type="AlphaFoldDB" id="A0A6L7IVH2"/>
<dbReference type="RefSeq" id="WP_160943310.1">
    <property type="nucleotide sequence ID" value="NZ_CP063310.1"/>
</dbReference>
<dbReference type="InterPro" id="IPR028098">
    <property type="entry name" value="Glyco_trans_4-like_N"/>
</dbReference>
<dbReference type="Pfam" id="PF13692">
    <property type="entry name" value="Glyco_trans_1_4"/>
    <property type="match status" value="1"/>
</dbReference>
<evidence type="ECO:0000313" key="4">
    <source>
        <dbReference type="EMBL" id="QOS67166.1"/>
    </source>
</evidence>
<reference evidence="4 5" key="1">
    <citation type="submission" date="2020-10" db="EMBL/GenBank/DDBJ databases">
        <title>Eggerthella sp. nov., isolated from human feces.</title>
        <authorList>
            <person name="Yajun G."/>
        </authorList>
    </citation>
    <scope>NUCLEOTIDE SEQUENCE [LARGE SCALE GENOMIC DNA]</scope>
    <source>
        <strain evidence="4 5">HF-1101</strain>
    </source>
</reference>
<name>A0A6L7IVH2_9ACTN</name>
<sequence length="376" mass="41627">MMRILHVIGAMDRGGAETMIMNLYRAIDRSRVQFDFLVHEQRVCDYDEEIQDLGGKVYRALPRFTLLNYPVYRKRCREFFSGHSEHPIVHGHIASSAAVYLREAKRQGRVTIAHSHAQNYPLSVPELGFRALAYPIRFVADEFLACSIEAGRDRFGKAIVEGDRFQVVKNAIDVDRYANDPIAHEQAKRLLGYEGVPLIGHVGRFDPIKNHTYLIEVFSEARRRIPGAKLLLVGRGPSEEEVRRAVREAHLEDDVVFCGVTDRVADVLKALDAFVFPSFSEGLSMAAVEAQAAGVPCVLSTGVPELAVIAPQFTVRLPLDAGSGVWADAVERAVRAGAGRSEGADAARRSGYDISDTSRWLDAYYAEVLEKTAGGV</sequence>
<evidence type="ECO:0000259" key="3">
    <source>
        <dbReference type="Pfam" id="PF13439"/>
    </source>
</evidence>